<sequence>MPYVTIPKDLSRIKNKLVFNLTKRQLISFSLAGGIGIPFYLFSRSVIGGDVAAFLMIALMLPFMAFGVYEKDGQPLEKILYHMIHARFLLPRIRVYQTDNLYSALERQAKIDKEVMEIVYHKQKRKSERKK</sequence>
<accession>D6GRN1</accession>
<keyword evidence="1" id="KW-1133">Transmembrane helix</keyword>
<name>D6GRN1_FILAD</name>
<evidence type="ECO:0000313" key="2">
    <source>
        <dbReference type="EMBL" id="EFE28322.1"/>
    </source>
</evidence>
<dbReference type="KEGG" id="faa:HMPREF0389_00237"/>
<reference evidence="3" key="1">
    <citation type="submission" date="2010-12" db="EMBL/GenBank/DDBJ databases">
        <title>The genome sequence of Filifactor alocis strain ATCC 35896.</title>
        <authorList>
            <consortium name="The Broad Institute Genome Sequencing Platform"/>
            <person name="Ward D."/>
            <person name="Earl A."/>
            <person name="Feldgarden M."/>
            <person name="Young S.K."/>
            <person name="Gargeya S."/>
            <person name="Zeng Q."/>
            <person name="Alvarado L."/>
            <person name="Berlin A."/>
            <person name="Bochicchio J."/>
            <person name="Chapman S.B."/>
            <person name="Chen Z."/>
            <person name="Freedman E."/>
            <person name="Gellesch M."/>
            <person name="Goldberg J."/>
            <person name="Griggs A."/>
            <person name="Gujja S."/>
            <person name="Heilman E."/>
            <person name="Heiman D."/>
            <person name="Howarth C."/>
            <person name="Mehta T."/>
            <person name="Neiman D."/>
            <person name="Pearson M."/>
            <person name="Roberts A."/>
            <person name="Saif S."/>
            <person name="Shea T."/>
            <person name="Shenoy N."/>
            <person name="Sisk P."/>
            <person name="Stolte C."/>
            <person name="Sykes S."/>
            <person name="White J."/>
            <person name="Yandava C."/>
            <person name="Izard J."/>
            <person name="Blanton J.M."/>
            <person name="Baranova O.V."/>
            <person name="Tanner A.C."/>
            <person name="Dewhirst F.E."/>
            <person name="Haas B."/>
            <person name="Nusbaum C."/>
            <person name="Birren B."/>
        </authorList>
    </citation>
    <scope>NUCLEOTIDE SEQUENCE [LARGE SCALE GENOMIC DNA]</scope>
    <source>
        <strain evidence="3">ATCC 35896 / D40 B5</strain>
    </source>
</reference>
<dbReference type="OrthoDB" id="9790748at2"/>
<evidence type="ECO:0008006" key="4">
    <source>
        <dbReference type="Google" id="ProtNLM"/>
    </source>
</evidence>
<proteinExistence type="predicted"/>
<evidence type="ECO:0000256" key="1">
    <source>
        <dbReference type="SAM" id="Phobius"/>
    </source>
</evidence>
<dbReference type="Proteomes" id="UP000007468">
    <property type="component" value="Chromosome"/>
</dbReference>
<dbReference type="Pfam" id="PF12666">
    <property type="entry name" value="PrgI"/>
    <property type="match status" value="1"/>
</dbReference>
<dbReference type="EMBL" id="CP002390">
    <property type="protein sequence ID" value="EFE28322.1"/>
    <property type="molecule type" value="Genomic_DNA"/>
</dbReference>
<keyword evidence="1" id="KW-0472">Membrane</keyword>
<feature type="transmembrane region" description="Helical" evidence="1">
    <location>
        <begin position="47"/>
        <end position="69"/>
    </location>
</feature>
<dbReference type="PATRIC" id="fig|546269.5.peg.422"/>
<dbReference type="AlphaFoldDB" id="D6GRN1"/>
<dbReference type="RefSeq" id="WP_014262068.1">
    <property type="nucleotide sequence ID" value="NC_016630.1"/>
</dbReference>
<feature type="transmembrane region" description="Helical" evidence="1">
    <location>
        <begin position="21"/>
        <end position="41"/>
    </location>
</feature>
<evidence type="ECO:0000313" key="3">
    <source>
        <dbReference type="Proteomes" id="UP000007468"/>
    </source>
</evidence>
<dbReference type="eggNOG" id="COG3451">
    <property type="taxonomic scope" value="Bacteria"/>
</dbReference>
<dbReference type="InterPro" id="IPR024414">
    <property type="entry name" value="Uncharacterised_PrgI"/>
</dbReference>
<protein>
    <recommendedName>
        <fullName evidence="4">PrgI family protein</fullName>
    </recommendedName>
</protein>
<keyword evidence="1" id="KW-0812">Transmembrane</keyword>
<organism evidence="2 3">
    <name type="scientific">Filifactor alocis (strain ATCC 35896 / CCUG 47790 / D40 B5)</name>
    <name type="common">Fusobacterium alocis</name>
    <dbReference type="NCBI Taxonomy" id="546269"/>
    <lineage>
        <taxon>Bacteria</taxon>
        <taxon>Bacillati</taxon>
        <taxon>Bacillota</taxon>
        <taxon>Clostridia</taxon>
        <taxon>Peptostreptococcales</taxon>
        <taxon>Filifactoraceae</taxon>
        <taxon>Filifactor</taxon>
    </lineage>
</organism>
<keyword evidence="3" id="KW-1185">Reference proteome</keyword>
<dbReference type="STRING" id="546269.HMPREF0389_00237"/>
<gene>
    <name evidence="2" type="ordered locus">HMPREF0389_00237</name>
</gene>